<organism evidence="15 18">
    <name type="scientific">Parabacteroides distasonis</name>
    <dbReference type="NCBI Taxonomy" id="823"/>
    <lineage>
        <taxon>Bacteria</taxon>
        <taxon>Pseudomonadati</taxon>
        <taxon>Bacteroidota</taxon>
        <taxon>Bacteroidia</taxon>
        <taxon>Bacteroidales</taxon>
        <taxon>Tannerellaceae</taxon>
        <taxon>Parabacteroides</taxon>
    </lineage>
</organism>
<dbReference type="Gene3D" id="2.170.130.10">
    <property type="entry name" value="TonB-dependent receptor, plug domain"/>
    <property type="match status" value="1"/>
</dbReference>
<evidence type="ECO:0000256" key="9">
    <source>
        <dbReference type="RuleBase" id="RU003357"/>
    </source>
</evidence>
<dbReference type="InterPro" id="IPR037066">
    <property type="entry name" value="Plug_dom_sf"/>
</dbReference>
<evidence type="ECO:0000313" key="14">
    <source>
        <dbReference type="EMBL" id="MDB9140878.1"/>
    </source>
</evidence>
<dbReference type="InterPro" id="IPR012910">
    <property type="entry name" value="Plug_dom"/>
</dbReference>
<dbReference type="Gene3D" id="2.40.170.20">
    <property type="entry name" value="TonB-dependent receptor, beta-barrel domain"/>
    <property type="match status" value="1"/>
</dbReference>
<dbReference type="InterPro" id="IPR023996">
    <property type="entry name" value="TonB-dep_OMP_SusC/RagA"/>
</dbReference>
<dbReference type="EMBL" id="JAQMPX010000150">
    <property type="protein sequence ID" value="MDB9140878.1"/>
    <property type="molecule type" value="Genomic_DNA"/>
</dbReference>
<dbReference type="InterPro" id="IPR039426">
    <property type="entry name" value="TonB-dep_rcpt-like"/>
</dbReference>
<dbReference type="InterPro" id="IPR008969">
    <property type="entry name" value="CarboxyPept-like_regulatory"/>
</dbReference>
<dbReference type="NCBIfam" id="TIGR04057">
    <property type="entry name" value="SusC_RagA_signa"/>
    <property type="match status" value="1"/>
</dbReference>
<sequence length="1000" mass="110879">MQRKKTFDSFRRCKVVILSVLMSFCMTAAFAQSGAVKGKVLDEQGEPIIGANIVEKGTTNGTITDIDGNYTLTLNDLKKAVLQFSFIGYNTLEEGVKGRNKVDVKLAPSVVNLGEVVAIGYGTQTRKEITGSVANVSEENFNKGVNRDASDLLQGKVAGLQITSGSGDVTRSSQIRLRGTSTLQNDQGPMIVIDGVPGGDMSTVSPSDIESISVLKDASSAAIYGSRAAGGVILITTKRGSGAKTQINYDGYVTMDKVANKPDMLNASEWRDVNKQLGSDISQYDKYNADTDWFGALLRTGISQNHALSLSGGSSKSNYRASYTYLDRKGIARDNWMKRHSFRFQFQQRAINDRLRIGLTGAATLTDMQATFADYFIAAYNNVPVVPIYNEDGSYFTGNDNAYNQGNMVKAQDENYKLFKNNYFYGQGDVQFEVIEGLNVKANLYKSRYTSDYSQWESPDNALGGGAGNSLGDSSNGYAKRRNFVWDRELMEWTADYNKSFGAEEKHKLNALLGYSWETNGYQSQESLATQFSVASMGANSIQAGNDLKIGNVTSSKNDYKLISFFARAHYSYDERYMITATMRRDGSSKFGANHKWGWFPSVSAAWGISQEAFMQDISWLNDLKLRAGYGVTGNQDGLKPYKSLELYQPYGTYYNGGGTSTSFRITQNPNPDLKWESTAMFNIGVDFQLFNGRLGGTVEYYSKKTSDMLYDYAVPTPTYVYKKIAANVGDMSNKGIEVMLNLDVIRNKSFNWNTSINLSHNKNEITKLSNDLFSTSRVYVGDPWIRGASGVTSHVVEEGYPVGQFFMLKCNGIDENGKFIMEDVNKDGQISDDDRTYVGDSQPDLTFGWNNTFTWKNWDASFFLRGQIGGKLLNNPRAAYGNNTYVAGANAMKGDDLMLLRENSRVSSYYLENASFARLDNMSIGYTFNTKKIDWLDKARIYVAAQNLFVITSYSGLDPEVELFRGEASDTDAGLSPGIEPRNYMPKARSFTFGVNLSF</sequence>
<reference evidence="13 17" key="1">
    <citation type="submission" date="2015-09" db="EMBL/GenBank/DDBJ databases">
        <authorList>
            <consortium name="Pathogen Informatics"/>
        </authorList>
    </citation>
    <scope>NUCLEOTIDE SEQUENCE [LARGE SCALE GENOMIC DNA]</scope>
    <source>
        <strain evidence="13 17">2789STDY5608822</strain>
    </source>
</reference>
<keyword evidence="2 8" id="KW-0813">Transport</keyword>
<dbReference type="SUPFAM" id="SSF56935">
    <property type="entry name" value="Porins"/>
    <property type="match status" value="1"/>
</dbReference>
<evidence type="ECO:0000256" key="1">
    <source>
        <dbReference type="ARBA" id="ARBA00004571"/>
    </source>
</evidence>
<evidence type="ECO:0000259" key="12">
    <source>
        <dbReference type="Pfam" id="PF07715"/>
    </source>
</evidence>
<dbReference type="Proteomes" id="UP000501982">
    <property type="component" value="Chromosome"/>
</dbReference>
<evidence type="ECO:0000256" key="2">
    <source>
        <dbReference type="ARBA" id="ARBA00022448"/>
    </source>
</evidence>
<evidence type="ECO:0000256" key="7">
    <source>
        <dbReference type="ARBA" id="ARBA00023237"/>
    </source>
</evidence>
<evidence type="ECO:0000313" key="18">
    <source>
        <dbReference type="Proteomes" id="UP000463337"/>
    </source>
</evidence>
<dbReference type="Pfam" id="PF13715">
    <property type="entry name" value="CarbopepD_reg_2"/>
    <property type="match status" value="1"/>
</dbReference>
<evidence type="ECO:0000313" key="19">
    <source>
        <dbReference type="Proteomes" id="UP000501982"/>
    </source>
</evidence>
<evidence type="ECO:0000259" key="11">
    <source>
        <dbReference type="Pfam" id="PF00593"/>
    </source>
</evidence>
<dbReference type="Pfam" id="PF00593">
    <property type="entry name" value="TonB_dep_Rec_b-barrel"/>
    <property type="match status" value="1"/>
</dbReference>
<dbReference type="Proteomes" id="UP001211522">
    <property type="component" value="Unassembled WGS sequence"/>
</dbReference>
<evidence type="ECO:0000313" key="13">
    <source>
        <dbReference type="EMBL" id="CUN73918.1"/>
    </source>
</evidence>
<dbReference type="PROSITE" id="PS52016">
    <property type="entry name" value="TONB_DEPENDENT_REC_3"/>
    <property type="match status" value="1"/>
</dbReference>
<reference evidence="16 19" key="3">
    <citation type="submission" date="2020-04" db="EMBL/GenBank/DDBJ databases">
        <title>Complete Genomes and Methylome analysis of CBBP consortium that reverse antibiotic-induced susceptibility to vancomycin-resistant Enterococcus faecium infection.</title>
        <authorList>
            <person name="Fomenkov A."/>
            <person name="Zhang Z."/>
            <person name="Pamer E."/>
            <person name="Roberts R.J."/>
        </authorList>
    </citation>
    <scope>NUCLEOTIDE SEQUENCE [LARGE SCALE GENOMIC DNA]</scope>
    <source>
        <strain evidence="19">CBBP</strain>
        <strain evidence="16">CBBP-1</strain>
    </source>
</reference>
<dbReference type="AlphaFoldDB" id="A0A173ZFD3"/>
<evidence type="ECO:0000256" key="6">
    <source>
        <dbReference type="ARBA" id="ARBA00023136"/>
    </source>
</evidence>
<dbReference type="Proteomes" id="UP000463337">
    <property type="component" value="Unassembled WGS sequence"/>
</dbReference>
<dbReference type="NCBIfam" id="TIGR04056">
    <property type="entry name" value="OMP_RagA_SusC"/>
    <property type="match status" value="1"/>
</dbReference>
<evidence type="ECO:0000256" key="10">
    <source>
        <dbReference type="SAM" id="SignalP"/>
    </source>
</evidence>
<dbReference type="InterPro" id="IPR000531">
    <property type="entry name" value="Beta-barrel_TonB"/>
</dbReference>
<accession>A0A173ZFD3</accession>
<comment type="subcellular location">
    <subcellularLocation>
        <location evidence="1 8">Cell outer membrane</location>
        <topology evidence="1 8">Multi-pass membrane protein</topology>
    </subcellularLocation>
</comment>
<keyword evidence="4 8" id="KW-0812">Transmembrane</keyword>
<dbReference type="SUPFAM" id="SSF49464">
    <property type="entry name" value="Carboxypeptidase regulatory domain-like"/>
    <property type="match status" value="1"/>
</dbReference>
<gene>
    <name evidence="13" type="primary">fepA_2</name>
    <name evidence="13" type="ORF">ERS852380_00905</name>
    <name evidence="15" type="ORF">GKD59_19650</name>
    <name evidence="16" type="ORF">HHO38_19965</name>
    <name evidence="14" type="ORF">PN612_20540</name>
</gene>
<evidence type="ECO:0000256" key="3">
    <source>
        <dbReference type="ARBA" id="ARBA00022452"/>
    </source>
</evidence>
<dbReference type="Proteomes" id="UP000095455">
    <property type="component" value="Unassembled WGS sequence"/>
</dbReference>
<dbReference type="EMBL" id="CYYK01000003">
    <property type="protein sequence ID" value="CUN73918.1"/>
    <property type="molecule type" value="Genomic_DNA"/>
</dbReference>
<evidence type="ECO:0000313" key="15">
    <source>
        <dbReference type="EMBL" id="MRY60073.1"/>
    </source>
</evidence>
<dbReference type="InterPro" id="IPR023997">
    <property type="entry name" value="TonB-dep_OMP_SusC/RagA_CS"/>
</dbReference>
<feature type="domain" description="TonB-dependent receptor plug" evidence="12">
    <location>
        <begin position="126"/>
        <end position="232"/>
    </location>
</feature>
<protein>
    <submittedName>
        <fullName evidence="13">Enterobactin outer-membrane receptor</fullName>
    </submittedName>
    <submittedName>
        <fullName evidence="15">SusC/RagA family TonB-linked outer membrane protein</fullName>
    </submittedName>
    <submittedName>
        <fullName evidence="14">TonB-dependent receptor</fullName>
    </submittedName>
</protein>
<dbReference type="InterPro" id="IPR036942">
    <property type="entry name" value="Beta-barrel_TonB_sf"/>
</dbReference>
<evidence type="ECO:0000256" key="4">
    <source>
        <dbReference type="ARBA" id="ARBA00022692"/>
    </source>
</evidence>
<reference evidence="14" key="4">
    <citation type="submission" date="2023-01" db="EMBL/GenBank/DDBJ databases">
        <title>Human gut microbiome strain richness.</title>
        <authorList>
            <person name="Chen-Liaw A."/>
        </authorList>
    </citation>
    <scope>NUCLEOTIDE SEQUENCE</scope>
    <source>
        <strain evidence="14">D35st1_E5_D35t1_190705</strain>
    </source>
</reference>
<evidence type="ECO:0000256" key="5">
    <source>
        <dbReference type="ARBA" id="ARBA00023077"/>
    </source>
</evidence>
<dbReference type="EMBL" id="WKLT01000024">
    <property type="protein sequence ID" value="MRY60073.1"/>
    <property type="molecule type" value="Genomic_DNA"/>
</dbReference>
<keyword evidence="13" id="KW-0675">Receptor</keyword>
<dbReference type="GeneID" id="93523741"/>
<evidence type="ECO:0000313" key="16">
    <source>
        <dbReference type="EMBL" id="QJE30416.1"/>
    </source>
</evidence>
<comment type="similarity">
    <text evidence="8 9">Belongs to the TonB-dependent receptor family.</text>
</comment>
<evidence type="ECO:0000256" key="8">
    <source>
        <dbReference type="PROSITE-ProRule" id="PRU01360"/>
    </source>
</evidence>
<keyword evidence="5 9" id="KW-0798">TonB box</keyword>
<dbReference type="FunFam" id="2.60.40.1120:FF:000003">
    <property type="entry name" value="Outer membrane protein Omp121"/>
    <property type="match status" value="1"/>
</dbReference>
<dbReference type="RefSeq" id="WP_008777904.1">
    <property type="nucleotide sequence ID" value="NZ_CABMKT010000001.1"/>
</dbReference>
<keyword evidence="6 8" id="KW-0472">Membrane</keyword>
<name>A0A173ZFD3_PARDI</name>
<dbReference type="GO" id="GO:0009279">
    <property type="term" value="C:cell outer membrane"/>
    <property type="evidence" value="ECO:0007669"/>
    <property type="project" value="UniProtKB-SubCell"/>
</dbReference>
<reference evidence="15 18" key="2">
    <citation type="journal article" date="2019" name="Nat. Med.">
        <title>A library of human gut bacterial isolates paired with longitudinal multiomics data enables mechanistic microbiome research.</title>
        <authorList>
            <person name="Poyet M."/>
            <person name="Groussin M."/>
            <person name="Gibbons S.M."/>
            <person name="Avila-Pacheco J."/>
            <person name="Jiang X."/>
            <person name="Kearney S.M."/>
            <person name="Perrotta A.R."/>
            <person name="Berdy B."/>
            <person name="Zhao S."/>
            <person name="Lieberman T.D."/>
            <person name="Swanson P.K."/>
            <person name="Smith M."/>
            <person name="Roesemann S."/>
            <person name="Alexander J.E."/>
            <person name="Rich S.A."/>
            <person name="Livny J."/>
            <person name="Vlamakis H."/>
            <person name="Clish C."/>
            <person name="Bullock K."/>
            <person name="Deik A."/>
            <person name="Scott J."/>
            <person name="Pierce K.A."/>
            <person name="Xavier R.J."/>
            <person name="Alm E.J."/>
        </authorList>
    </citation>
    <scope>NUCLEOTIDE SEQUENCE [LARGE SCALE GENOMIC DNA]</scope>
    <source>
        <strain evidence="15 18">BIOML-A41</strain>
    </source>
</reference>
<keyword evidence="10" id="KW-0732">Signal</keyword>
<keyword evidence="7 8" id="KW-0998">Cell outer membrane</keyword>
<feature type="signal peptide" evidence="10">
    <location>
        <begin position="1"/>
        <end position="31"/>
    </location>
</feature>
<dbReference type="Gene3D" id="2.60.40.1120">
    <property type="entry name" value="Carboxypeptidase-like, regulatory domain"/>
    <property type="match status" value="1"/>
</dbReference>
<feature type="domain" description="TonB-dependent receptor-like beta-barrel" evidence="11">
    <location>
        <begin position="392"/>
        <end position="949"/>
    </location>
</feature>
<dbReference type="EMBL" id="CP051672">
    <property type="protein sequence ID" value="QJE30416.1"/>
    <property type="molecule type" value="Genomic_DNA"/>
</dbReference>
<evidence type="ECO:0000313" key="17">
    <source>
        <dbReference type="Proteomes" id="UP000095455"/>
    </source>
</evidence>
<feature type="chain" id="PRO_5043136342" evidence="10">
    <location>
        <begin position="32"/>
        <end position="1000"/>
    </location>
</feature>
<keyword evidence="3 8" id="KW-1134">Transmembrane beta strand</keyword>
<dbReference type="Pfam" id="PF07715">
    <property type="entry name" value="Plug"/>
    <property type="match status" value="1"/>
</dbReference>
<proteinExistence type="inferred from homology"/>